<proteinExistence type="predicted"/>
<evidence type="ECO:0000313" key="3">
    <source>
        <dbReference type="EMBL" id="CAE8675642.1"/>
    </source>
</evidence>
<reference evidence="3" key="1">
    <citation type="submission" date="2021-02" db="EMBL/GenBank/DDBJ databases">
        <authorList>
            <person name="Dougan E. K."/>
            <person name="Rhodes N."/>
            <person name="Thang M."/>
            <person name="Chan C."/>
        </authorList>
    </citation>
    <scope>NUCLEOTIDE SEQUENCE</scope>
</reference>
<dbReference type="Gene3D" id="1.10.238.10">
    <property type="entry name" value="EF-hand"/>
    <property type="match status" value="1"/>
</dbReference>
<evidence type="ECO:0000256" key="1">
    <source>
        <dbReference type="ARBA" id="ARBA00022837"/>
    </source>
</evidence>
<evidence type="ECO:0000313" key="4">
    <source>
        <dbReference type="Proteomes" id="UP000626109"/>
    </source>
</evidence>
<dbReference type="Proteomes" id="UP000626109">
    <property type="component" value="Unassembled WGS sequence"/>
</dbReference>
<feature type="domain" description="EF-hand" evidence="2">
    <location>
        <begin position="124"/>
        <end position="159"/>
    </location>
</feature>
<name>A0A813JEZ9_POLGL</name>
<dbReference type="GO" id="GO:0005509">
    <property type="term" value="F:calcium ion binding"/>
    <property type="evidence" value="ECO:0007669"/>
    <property type="project" value="InterPro"/>
</dbReference>
<dbReference type="CDD" id="cd00051">
    <property type="entry name" value="EFh"/>
    <property type="match status" value="1"/>
</dbReference>
<feature type="domain" description="EF-hand" evidence="2">
    <location>
        <begin position="83"/>
        <end position="118"/>
    </location>
</feature>
<dbReference type="InterPro" id="IPR018247">
    <property type="entry name" value="EF_Hand_1_Ca_BS"/>
</dbReference>
<dbReference type="InterPro" id="IPR002048">
    <property type="entry name" value="EF_hand_dom"/>
</dbReference>
<sequence>AFKQFDQDNNKELPQAVALEAIESLGFKIDQKAQKAFFKVKELTRSSDGLTYCVRQPGFIRAGLRFSQSKREVYRRNGGWSDEEVLEFDAIFKRYDVKKTGEVSNKELVRLVEDLFPDISTERSMRPQLLELMREVDQNGSGSLDFADFLRLMQLVREFQDRERVVKENAAIKETGFSTQEVAEFRELFLRGDTNSAPDENVGELSFEEFRKMIHMITPLGDALTMELSKIFDQVRSTLFGKEPKSLRHEADFPEFLLLMKHLLEINFANIKEKTSG</sequence>
<dbReference type="EMBL" id="CAJNNW010025115">
    <property type="protein sequence ID" value="CAE8675642.1"/>
    <property type="molecule type" value="Genomic_DNA"/>
</dbReference>
<evidence type="ECO:0000259" key="2">
    <source>
        <dbReference type="PROSITE" id="PS50222"/>
    </source>
</evidence>
<dbReference type="Pfam" id="PF13499">
    <property type="entry name" value="EF-hand_7"/>
    <property type="match status" value="1"/>
</dbReference>
<organism evidence="3 4">
    <name type="scientific">Polarella glacialis</name>
    <name type="common">Dinoflagellate</name>
    <dbReference type="NCBI Taxonomy" id="89957"/>
    <lineage>
        <taxon>Eukaryota</taxon>
        <taxon>Sar</taxon>
        <taxon>Alveolata</taxon>
        <taxon>Dinophyceae</taxon>
        <taxon>Suessiales</taxon>
        <taxon>Suessiaceae</taxon>
        <taxon>Polarella</taxon>
    </lineage>
</organism>
<keyword evidence="1" id="KW-0106">Calcium</keyword>
<accession>A0A813JEZ9</accession>
<dbReference type="SUPFAM" id="SSF47473">
    <property type="entry name" value="EF-hand"/>
    <property type="match status" value="1"/>
</dbReference>
<gene>
    <name evidence="3" type="ORF">PGLA2088_LOCUS19476</name>
</gene>
<comment type="caution">
    <text evidence="3">The sequence shown here is derived from an EMBL/GenBank/DDBJ whole genome shotgun (WGS) entry which is preliminary data.</text>
</comment>
<protein>
    <recommendedName>
        <fullName evidence="2">EF-hand domain-containing protein</fullName>
    </recommendedName>
</protein>
<dbReference type="SMART" id="SM00054">
    <property type="entry name" value="EFh"/>
    <property type="match status" value="3"/>
</dbReference>
<dbReference type="PROSITE" id="PS00018">
    <property type="entry name" value="EF_HAND_1"/>
    <property type="match status" value="1"/>
</dbReference>
<dbReference type="AlphaFoldDB" id="A0A813JEZ9"/>
<dbReference type="PROSITE" id="PS50222">
    <property type="entry name" value="EF_HAND_2"/>
    <property type="match status" value="2"/>
</dbReference>
<feature type="non-terminal residue" evidence="3">
    <location>
        <position position="1"/>
    </location>
</feature>
<dbReference type="InterPro" id="IPR011992">
    <property type="entry name" value="EF-hand-dom_pair"/>
</dbReference>